<dbReference type="Proteomes" id="UP001162992">
    <property type="component" value="Chromosome 16"/>
</dbReference>
<sequence length="575" mass="63120">MAPGGALSDGFLVPGAFVGVEMRRELRPSAHRRCCYTSWVACAAKSRSGMFLRPPDQCRSLQSSKFSVADQSQRKPPVVVSMCKDEAEITAAQELADGSIFFSFGEKPIAQNAKNVEEMSLSPTEHSVVARVHLPNRWPSQFKKQLPYPVLSGIQESAGSLSFKKDTNSNHSYSVKFLNKSKFSSSGKARHIPCRFPSNFIRKSPISLTGVGNSAESPSQGLKMPPRATDETESGKKGFTPIRLPSKFVKKSPISLVAEIKAHIGNKYPETANKEIARKAGHTCSRFFSKFVRQSPIPASLVGPLAAFPSNKSNASRSRSSKSAMVILEDLKSMHGAKEIDSIHSKSYSQSMISGKGTNWKLDSDTHNQDQSPADVVMADSKIGLELKAGGFKKNDHLISKAKVTSRRVDKNVHHVSDELTRPNSFAKMSIPPQVDRHAPTRLPSKFVRISPIPSAGGPKDVQACSRETQQSHVGTKKDSAKVAFLESSKKNKKTVMHDNGKGKTTKDIPKVEEIKLDWSSSSIATSSSDNHKSHHDYSQYTVPELKMLAKSLNLKGYSKLRKQELLELLQSAYQ</sequence>
<name>A0ACC2BBJ7_DIPCM</name>
<comment type="caution">
    <text evidence="1">The sequence shown here is derived from an EMBL/GenBank/DDBJ whole genome shotgun (WGS) entry which is preliminary data.</text>
</comment>
<dbReference type="EMBL" id="CM055107">
    <property type="protein sequence ID" value="KAJ7526787.1"/>
    <property type="molecule type" value="Genomic_DNA"/>
</dbReference>
<proteinExistence type="predicted"/>
<accession>A0ACC2BBJ7</accession>
<reference evidence="2" key="1">
    <citation type="journal article" date="2024" name="Proc. Natl. Acad. Sci. U.S.A.">
        <title>Extraordinary preservation of gene collinearity over three hundred million years revealed in homosporous lycophytes.</title>
        <authorList>
            <person name="Li C."/>
            <person name="Wickell D."/>
            <person name="Kuo L.Y."/>
            <person name="Chen X."/>
            <person name="Nie B."/>
            <person name="Liao X."/>
            <person name="Peng D."/>
            <person name="Ji J."/>
            <person name="Jenkins J."/>
            <person name="Williams M."/>
            <person name="Shu S."/>
            <person name="Plott C."/>
            <person name="Barry K."/>
            <person name="Rajasekar S."/>
            <person name="Grimwood J."/>
            <person name="Han X."/>
            <person name="Sun S."/>
            <person name="Hou Z."/>
            <person name="He W."/>
            <person name="Dai G."/>
            <person name="Sun C."/>
            <person name="Schmutz J."/>
            <person name="Leebens-Mack J.H."/>
            <person name="Li F.W."/>
            <person name="Wang L."/>
        </authorList>
    </citation>
    <scope>NUCLEOTIDE SEQUENCE [LARGE SCALE GENOMIC DNA]</scope>
    <source>
        <strain evidence="2">cv. PW_Plant_1</strain>
    </source>
</reference>
<evidence type="ECO:0000313" key="2">
    <source>
        <dbReference type="Proteomes" id="UP001162992"/>
    </source>
</evidence>
<keyword evidence="2" id="KW-1185">Reference proteome</keyword>
<gene>
    <name evidence="1" type="ORF">O6H91_16G023200</name>
</gene>
<protein>
    <submittedName>
        <fullName evidence="1">Uncharacterized protein</fullName>
    </submittedName>
</protein>
<organism evidence="1 2">
    <name type="scientific">Diphasiastrum complanatum</name>
    <name type="common">Issler's clubmoss</name>
    <name type="synonym">Lycopodium complanatum</name>
    <dbReference type="NCBI Taxonomy" id="34168"/>
    <lineage>
        <taxon>Eukaryota</taxon>
        <taxon>Viridiplantae</taxon>
        <taxon>Streptophyta</taxon>
        <taxon>Embryophyta</taxon>
        <taxon>Tracheophyta</taxon>
        <taxon>Lycopodiopsida</taxon>
        <taxon>Lycopodiales</taxon>
        <taxon>Lycopodiaceae</taxon>
        <taxon>Lycopodioideae</taxon>
        <taxon>Diphasiastrum</taxon>
    </lineage>
</organism>
<evidence type="ECO:0000313" key="1">
    <source>
        <dbReference type="EMBL" id="KAJ7526787.1"/>
    </source>
</evidence>